<evidence type="ECO:0000313" key="1">
    <source>
        <dbReference type="EMBL" id="AKC02749.1"/>
    </source>
</evidence>
<reference evidence="1 2" key="1">
    <citation type="journal article" date="2015" name="Sci. Rep.">
        <title>Bacteriophages of wastewater foaming-associated filamentous Gordonia reduce host levels in raw activated sludge.</title>
        <authorList>
            <person name="Liu M."/>
            <person name="Gill J.J."/>
            <person name="Young R."/>
            <person name="Summer E.J."/>
        </authorList>
    </citation>
    <scope>NUCLEOTIDE SEQUENCE [LARGE SCALE GENOMIC DNA]</scope>
</reference>
<proteinExistence type="predicted"/>
<accession>A0A0E3T6F2</accession>
<dbReference type="GeneID" id="26795057"/>
<sequence length="177" mass="19183">MAPTRYCEPNDIVTLLGQLGEDVPRYIGDSVEDYGKYIESAAEEIDMVVGRKYVLPLSLEEGTADYLLLKKLNRFIASGRILMGSSAANEKNGIHKYASYLLAEANAALNAIAGGYLELNQPENPANKQDYDSGPAIFLSDKDSFVRNFYGFGGAEYAPGMAVDPPINTPAPPEVIP</sequence>
<dbReference type="Proteomes" id="UP000033020">
    <property type="component" value="Segment"/>
</dbReference>
<dbReference type="EMBL" id="KP790008">
    <property type="protein sequence ID" value="AKC02749.1"/>
    <property type="molecule type" value="Genomic_DNA"/>
</dbReference>
<organism evidence="1 2">
    <name type="scientific">Gordonia phage GordTnk2</name>
    <dbReference type="NCBI Taxonomy" id="1622192"/>
    <lineage>
        <taxon>Viruses</taxon>
        <taxon>Duplodnaviria</taxon>
        <taxon>Heunggongvirae</taxon>
        <taxon>Uroviricota</taxon>
        <taxon>Caudoviricetes</taxon>
        <taxon>Gordtnkvirus</taxon>
        <taxon>Gordtnkvirus gordtnk2</taxon>
    </lineage>
</organism>
<dbReference type="KEGG" id="vg:26795057"/>
<gene>
    <name evidence="1" type="ORF">GordTnk2_9</name>
</gene>
<name>A0A0E3T6F2_9CAUD</name>
<keyword evidence="2" id="KW-1185">Reference proteome</keyword>
<evidence type="ECO:0000313" key="2">
    <source>
        <dbReference type="Proteomes" id="UP000033020"/>
    </source>
</evidence>
<protein>
    <recommendedName>
        <fullName evidence="3">Head-to-tail adaptor</fullName>
    </recommendedName>
</protein>
<evidence type="ECO:0008006" key="3">
    <source>
        <dbReference type="Google" id="ProtNLM"/>
    </source>
</evidence>
<dbReference type="RefSeq" id="YP_009223917.1">
    <property type="nucleotide sequence ID" value="NC_029074.1"/>
</dbReference>